<name>A0A852R7P3_9MICO</name>
<organism evidence="2 3">
    <name type="scientific">Leucobacter aridicollis</name>
    <dbReference type="NCBI Taxonomy" id="283878"/>
    <lineage>
        <taxon>Bacteria</taxon>
        <taxon>Bacillati</taxon>
        <taxon>Actinomycetota</taxon>
        <taxon>Actinomycetes</taxon>
        <taxon>Micrococcales</taxon>
        <taxon>Microbacteriaceae</taxon>
        <taxon>Leucobacter</taxon>
    </lineage>
</organism>
<dbReference type="Proteomes" id="UP000586095">
    <property type="component" value="Unassembled WGS sequence"/>
</dbReference>
<sequence>MHEYIDWMLALKGFNRDSAPIGEIPGIQISLWIRALFSVALIASITQFGRLIAVKRPANGWVLGFVGAIACIGYAMLATTGGPIWSIVIRLVQSGLGLLVLVALGQRSTRHWFTTAQELQSNTQDAETR</sequence>
<accession>A0A852R7P3</accession>
<protein>
    <submittedName>
        <fullName evidence="2">Uncharacterized protein</fullName>
    </submittedName>
</protein>
<comment type="caution">
    <text evidence="2">The sequence shown here is derived from an EMBL/GenBank/DDBJ whole genome shotgun (WGS) entry which is preliminary data.</text>
</comment>
<dbReference type="AlphaFoldDB" id="A0A852R7P3"/>
<dbReference type="RefSeq" id="WP_185986654.1">
    <property type="nucleotide sequence ID" value="NZ_BAAALZ010000002.1"/>
</dbReference>
<proteinExistence type="predicted"/>
<keyword evidence="1" id="KW-0812">Transmembrane</keyword>
<evidence type="ECO:0000256" key="1">
    <source>
        <dbReference type="SAM" id="Phobius"/>
    </source>
</evidence>
<keyword evidence="1" id="KW-0472">Membrane</keyword>
<keyword evidence="1" id="KW-1133">Transmembrane helix</keyword>
<reference evidence="2 3" key="1">
    <citation type="submission" date="2020-07" db="EMBL/GenBank/DDBJ databases">
        <title>Sequencing the genomes of 1000 actinobacteria strains.</title>
        <authorList>
            <person name="Klenk H.-P."/>
        </authorList>
    </citation>
    <scope>NUCLEOTIDE SEQUENCE [LARGE SCALE GENOMIC DNA]</scope>
    <source>
        <strain evidence="2 3">DSM 17380</strain>
    </source>
</reference>
<feature type="transmembrane region" description="Helical" evidence="1">
    <location>
        <begin position="84"/>
        <end position="104"/>
    </location>
</feature>
<gene>
    <name evidence="2" type="ORF">BJ960_001252</name>
</gene>
<dbReference type="EMBL" id="JACCBD010000001">
    <property type="protein sequence ID" value="NYD26449.1"/>
    <property type="molecule type" value="Genomic_DNA"/>
</dbReference>
<feature type="transmembrane region" description="Helical" evidence="1">
    <location>
        <begin position="60"/>
        <end position="78"/>
    </location>
</feature>
<feature type="transmembrane region" description="Helical" evidence="1">
    <location>
        <begin position="31"/>
        <end position="53"/>
    </location>
</feature>
<evidence type="ECO:0000313" key="2">
    <source>
        <dbReference type="EMBL" id="NYD26449.1"/>
    </source>
</evidence>
<evidence type="ECO:0000313" key="3">
    <source>
        <dbReference type="Proteomes" id="UP000586095"/>
    </source>
</evidence>
<keyword evidence="3" id="KW-1185">Reference proteome</keyword>